<reference evidence="1" key="1">
    <citation type="submission" date="2021-01" db="EMBL/GenBank/DDBJ databases">
        <authorList>
            <consortium name="Genoscope - CEA"/>
            <person name="William W."/>
        </authorList>
    </citation>
    <scope>NUCLEOTIDE SEQUENCE</scope>
</reference>
<evidence type="ECO:0000313" key="2">
    <source>
        <dbReference type="Proteomes" id="UP000692954"/>
    </source>
</evidence>
<gene>
    <name evidence="1" type="ORF">PSON_ATCC_30995.1.T2480001</name>
</gene>
<sequence>MRVYEKSNAFISLTQSDKRFFQKGHYYSLARLIVGQLDNNTKEVLYYSGSAFDNQRDIVVEKEFEPGYYALFVEVDWEQNYDRYLAIFCYGSKSVQFSELQFPAGQEKQTINKIFDGFLRAHERDTDEEKVKDIETGIRRISGFVADYLYYWYQNTTTKKTLKEDLNLDKIQNLEICSPYSNPQKVEIECKSLSTVMVKFRVTKKGGGSFGYTLKCQTQVFEAKTEQQTLKEPDQKAQRNIQGNNIQVYFYLAKFPAGIALFYENKESKTYQERIQFEVTNLKGVGIDISKEVVLEIPSGQSKLIQLRSIDPTKGYSYNQMITFMLK</sequence>
<dbReference type="Proteomes" id="UP000692954">
    <property type="component" value="Unassembled WGS sequence"/>
</dbReference>
<name>A0A8S1RQP7_9CILI</name>
<dbReference type="AlphaFoldDB" id="A0A8S1RQP7"/>
<organism evidence="1 2">
    <name type="scientific">Paramecium sonneborni</name>
    <dbReference type="NCBI Taxonomy" id="65129"/>
    <lineage>
        <taxon>Eukaryota</taxon>
        <taxon>Sar</taxon>
        <taxon>Alveolata</taxon>
        <taxon>Ciliophora</taxon>
        <taxon>Intramacronucleata</taxon>
        <taxon>Oligohymenophorea</taxon>
        <taxon>Peniculida</taxon>
        <taxon>Parameciidae</taxon>
        <taxon>Paramecium</taxon>
    </lineage>
</organism>
<protein>
    <submittedName>
        <fullName evidence="1">Uncharacterized protein</fullName>
    </submittedName>
</protein>
<keyword evidence="2" id="KW-1185">Reference proteome</keyword>
<evidence type="ECO:0000313" key="1">
    <source>
        <dbReference type="EMBL" id="CAD8129867.1"/>
    </source>
</evidence>
<dbReference type="EMBL" id="CAJJDN010000248">
    <property type="protein sequence ID" value="CAD8129867.1"/>
    <property type="molecule type" value="Genomic_DNA"/>
</dbReference>
<proteinExistence type="predicted"/>
<comment type="caution">
    <text evidence="1">The sequence shown here is derived from an EMBL/GenBank/DDBJ whole genome shotgun (WGS) entry which is preliminary data.</text>
</comment>
<accession>A0A8S1RQP7</accession>
<dbReference type="OrthoDB" id="268518at2759"/>